<organism evidence="16 17">
    <name type="scientific">Pseudorhizobium endolithicum</name>
    <dbReference type="NCBI Taxonomy" id="1191678"/>
    <lineage>
        <taxon>Bacteria</taxon>
        <taxon>Pseudomonadati</taxon>
        <taxon>Pseudomonadota</taxon>
        <taxon>Alphaproteobacteria</taxon>
        <taxon>Hyphomicrobiales</taxon>
        <taxon>Rhizobiaceae</taxon>
        <taxon>Rhizobium/Agrobacterium group</taxon>
        <taxon>Pseudorhizobium</taxon>
    </lineage>
</organism>
<dbReference type="PANTHER" id="PTHR42743:SF11">
    <property type="entry name" value="AMINODEOXYCHORISMATE LYASE"/>
    <property type="match status" value="1"/>
</dbReference>
<evidence type="ECO:0000256" key="13">
    <source>
        <dbReference type="ARBA" id="ARBA00049229"/>
    </source>
</evidence>
<evidence type="ECO:0000256" key="14">
    <source>
        <dbReference type="RuleBase" id="RU004106"/>
    </source>
</evidence>
<dbReference type="NCBIfam" id="NF005729">
    <property type="entry name" value="PRK07546.1-3"/>
    <property type="match status" value="1"/>
</dbReference>
<evidence type="ECO:0000256" key="2">
    <source>
        <dbReference type="ARBA" id="ARBA00003109"/>
    </source>
</evidence>
<comment type="pathway">
    <text evidence="4">Amino-acid biosynthesis; L-valine biosynthesis; L-valine from pyruvate: step 4/4.</text>
</comment>
<comment type="pathway">
    <text evidence="3">Amino-acid biosynthesis; L-isoleucine biosynthesis; L-isoleucine from 2-oxobutanoate: step 4/4.</text>
</comment>
<dbReference type="Pfam" id="PF01063">
    <property type="entry name" value="Aminotran_4"/>
    <property type="match status" value="1"/>
</dbReference>
<keyword evidence="16" id="KW-0032">Aminotransferase</keyword>
<evidence type="ECO:0000256" key="4">
    <source>
        <dbReference type="ARBA" id="ARBA00004931"/>
    </source>
</evidence>
<comment type="function">
    <text evidence="2">Acts on leucine, isoleucine and valine.</text>
</comment>
<evidence type="ECO:0000256" key="15">
    <source>
        <dbReference type="RuleBase" id="RU004516"/>
    </source>
</evidence>
<evidence type="ECO:0000256" key="10">
    <source>
        <dbReference type="ARBA" id="ARBA00023304"/>
    </source>
</evidence>
<keyword evidence="16" id="KW-0067">ATP-binding</keyword>
<dbReference type="EMBL" id="CABFWF030000012">
    <property type="protein sequence ID" value="CAD7040987.1"/>
    <property type="molecule type" value="Genomic_DNA"/>
</dbReference>
<comment type="caution">
    <text evidence="16">The sequence shown here is derived from an EMBL/GenBank/DDBJ whole genome shotgun (WGS) entry which is preliminary data.</text>
</comment>
<keyword evidence="10" id="KW-0100">Branched-chain amino acid biosynthesis</keyword>
<evidence type="ECO:0000313" key="17">
    <source>
        <dbReference type="Proteomes" id="UP000606921"/>
    </source>
</evidence>
<evidence type="ECO:0000256" key="5">
    <source>
        <dbReference type="ARBA" id="ARBA00005072"/>
    </source>
</evidence>
<proteinExistence type="inferred from homology"/>
<dbReference type="InterPro" id="IPR043132">
    <property type="entry name" value="BCAT-like_C"/>
</dbReference>
<evidence type="ECO:0000256" key="6">
    <source>
        <dbReference type="ARBA" id="ARBA00009320"/>
    </source>
</evidence>
<protein>
    <recommendedName>
        <fullName evidence="8">Probable branched-chain-amino-acid aminotransferase</fullName>
        <ecNumber evidence="7">2.6.1.42</ecNumber>
    </recommendedName>
</protein>
<dbReference type="NCBIfam" id="NF005731">
    <property type="entry name" value="PRK07546.1-5"/>
    <property type="match status" value="1"/>
</dbReference>
<dbReference type="GO" id="GO:0008483">
    <property type="term" value="F:transaminase activity"/>
    <property type="evidence" value="ECO:0007669"/>
    <property type="project" value="UniProtKB-KW"/>
</dbReference>
<name>A0ABN7JPD8_9HYPH</name>
<keyword evidence="10" id="KW-0028">Amino-acid biosynthesis</keyword>
<dbReference type="GO" id="GO:0005524">
    <property type="term" value="F:ATP binding"/>
    <property type="evidence" value="ECO:0007669"/>
    <property type="project" value="UniProtKB-KW"/>
</dbReference>
<dbReference type="Proteomes" id="UP000606921">
    <property type="component" value="Unassembled WGS sequence"/>
</dbReference>
<keyword evidence="17" id="KW-1185">Reference proteome</keyword>
<evidence type="ECO:0000256" key="11">
    <source>
        <dbReference type="ARBA" id="ARBA00048212"/>
    </source>
</evidence>
<evidence type="ECO:0000256" key="3">
    <source>
        <dbReference type="ARBA" id="ARBA00004824"/>
    </source>
</evidence>
<comment type="cofactor">
    <cofactor evidence="1 15">
        <name>pyridoxal 5'-phosphate</name>
        <dbReference type="ChEBI" id="CHEBI:597326"/>
    </cofactor>
</comment>
<evidence type="ECO:0000256" key="7">
    <source>
        <dbReference type="ARBA" id="ARBA00013053"/>
    </source>
</evidence>
<keyword evidence="16" id="KW-0547">Nucleotide-binding</keyword>
<comment type="catalytic activity">
    <reaction evidence="12">
        <text>L-isoleucine + 2-oxoglutarate = (S)-3-methyl-2-oxopentanoate + L-glutamate</text>
        <dbReference type="Rhea" id="RHEA:24801"/>
        <dbReference type="ChEBI" id="CHEBI:16810"/>
        <dbReference type="ChEBI" id="CHEBI:29985"/>
        <dbReference type="ChEBI" id="CHEBI:35146"/>
        <dbReference type="ChEBI" id="CHEBI:58045"/>
        <dbReference type="EC" id="2.6.1.42"/>
    </reaction>
</comment>
<evidence type="ECO:0000256" key="1">
    <source>
        <dbReference type="ARBA" id="ARBA00001933"/>
    </source>
</evidence>
<dbReference type="PANTHER" id="PTHR42743">
    <property type="entry name" value="AMINO-ACID AMINOTRANSFERASE"/>
    <property type="match status" value="1"/>
</dbReference>
<comment type="catalytic activity">
    <reaction evidence="13">
        <text>L-leucine + 2-oxoglutarate = 4-methyl-2-oxopentanoate + L-glutamate</text>
        <dbReference type="Rhea" id="RHEA:18321"/>
        <dbReference type="ChEBI" id="CHEBI:16810"/>
        <dbReference type="ChEBI" id="CHEBI:17865"/>
        <dbReference type="ChEBI" id="CHEBI:29985"/>
        <dbReference type="ChEBI" id="CHEBI:57427"/>
        <dbReference type="EC" id="2.6.1.42"/>
    </reaction>
</comment>
<evidence type="ECO:0000256" key="12">
    <source>
        <dbReference type="ARBA" id="ARBA00048798"/>
    </source>
</evidence>
<dbReference type="PROSITE" id="PS00770">
    <property type="entry name" value="AA_TRANSFER_CLASS_4"/>
    <property type="match status" value="1"/>
</dbReference>
<reference evidence="16 17" key="1">
    <citation type="submission" date="2020-11" db="EMBL/GenBank/DDBJ databases">
        <authorList>
            <person name="Lassalle F."/>
        </authorList>
    </citation>
    <scope>NUCLEOTIDE SEQUENCE [LARGE SCALE GENOMIC DNA]</scope>
    <source>
        <strain evidence="16 17">JC140</strain>
    </source>
</reference>
<comment type="catalytic activity">
    <reaction evidence="11">
        <text>L-valine + 2-oxoglutarate = 3-methyl-2-oxobutanoate + L-glutamate</text>
        <dbReference type="Rhea" id="RHEA:24813"/>
        <dbReference type="ChEBI" id="CHEBI:11851"/>
        <dbReference type="ChEBI" id="CHEBI:16810"/>
        <dbReference type="ChEBI" id="CHEBI:29985"/>
        <dbReference type="ChEBI" id="CHEBI:57762"/>
        <dbReference type="EC" id="2.6.1.42"/>
    </reaction>
</comment>
<evidence type="ECO:0000256" key="9">
    <source>
        <dbReference type="ARBA" id="ARBA00022898"/>
    </source>
</evidence>
<dbReference type="InterPro" id="IPR050571">
    <property type="entry name" value="Class-IV_PLP-Dep_Aminotrnsfr"/>
</dbReference>
<dbReference type="InterPro" id="IPR036038">
    <property type="entry name" value="Aminotransferase-like"/>
</dbReference>
<dbReference type="InterPro" id="IPR018300">
    <property type="entry name" value="Aminotrans_IV_CS"/>
</dbReference>
<dbReference type="InterPro" id="IPR001544">
    <property type="entry name" value="Aminotrans_IV"/>
</dbReference>
<dbReference type="SUPFAM" id="SSF56752">
    <property type="entry name" value="D-aminoacid aminotransferase-like PLP-dependent enzymes"/>
    <property type="match status" value="1"/>
</dbReference>
<dbReference type="InterPro" id="IPR043131">
    <property type="entry name" value="BCAT-like_N"/>
</dbReference>
<dbReference type="RefSeq" id="WP_142592924.1">
    <property type="nucleotide sequence ID" value="NZ_CABFWF030000012.1"/>
</dbReference>
<dbReference type="EC" id="2.6.1.42" evidence="7"/>
<comment type="pathway">
    <text evidence="5">Amino-acid biosynthesis; L-leucine biosynthesis; L-leucine from 3-methyl-2-oxobutanoate: step 4/4.</text>
</comment>
<keyword evidence="9 15" id="KW-0663">Pyridoxal phosphate</keyword>
<evidence type="ECO:0000313" key="16">
    <source>
        <dbReference type="EMBL" id="CAD7040987.1"/>
    </source>
</evidence>
<accession>A0ABN7JPD8</accession>
<comment type="similarity">
    <text evidence="6 14">Belongs to the class-IV pyridoxal-phosphate-dependent aminotransferase family.</text>
</comment>
<dbReference type="Gene3D" id="3.30.470.10">
    <property type="match status" value="1"/>
</dbReference>
<sequence>MPSKSAVRSRQTGDLALIETLRWEPEQGFLRLDQHLRRLNRSIDALGFLPPADPAMALKLAVGGDEPLRVRLSVSYRGRTEVTTAPFRPEPEGKVWRLRIAGQKLSSDDAFLRHKTTRRDLYETARAEFSSEEADEVLLLNERGDVCEGTITNLFVEGEDGILLTPAISSGLLPGILRAELIREGKARSMVLKPAALLNRRLFVGNALRGLIPAVLLEAG</sequence>
<evidence type="ECO:0000256" key="8">
    <source>
        <dbReference type="ARBA" id="ARBA00014472"/>
    </source>
</evidence>
<dbReference type="Gene3D" id="3.20.10.10">
    <property type="entry name" value="D-amino Acid Aminotransferase, subunit A, domain 2"/>
    <property type="match status" value="1"/>
</dbReference>
<gene>
    <name evidence="16" type="ORF">REJC140_00951</name>
</gene>
<keyword evidence="16" id="KW-0808">Transferase</keyword>